<dbReference type="InterPro" id="IPR039481">
    <property type="entry name" value="EXOC2/Sec5_N_dom"/>
</dbReference>
<evidence type="ECO:0000313" key="13">
    <source>
        <dbReference type="Proteomes" id="UP000233020"/>
    </source>
</evidence>
<dbReference type="AlphaFoldDB" id="A0A2K5CJL2"/>
<dbReference type="Gene3D" id="2.60.40.10">
    <property type="entry name" value="Immunoglobulins"/>
    <property type="match status" value="1"/>
</dbReference>
<dbReference type="OMA" id="RMWMDVD"/>
<reference evidence="12" key="2">
    <citation type="submission" date="2025-09" db="UniProtKB">
        <authorList>
            <consortium name="Ensembl"/>
        </authorList>
    </citation>
    <scope>IDENTIFICATION</scope>
</reference>
<sequence length="924" mass="104113">MSRSRQPPLVTGISPNEGIPWTKVTIRGENLGTGPTDLIGLTICGHNCLLTAEWMSASKIVCRVGQAKNDKGDIIVTTKSGGKGTSTVSFKLLKPEKIGILDQSAVWVDEMNYYDMRTDRNKGIPPLSLRPANPLGIEIEKSKFSQKDLEMLFHGMSADFTSENFSAAWYLIENHSNTSFEQLKMAVTNLKRQANKKSEGSLAYVKGGLSTFFEAQDALSAIHQKLEADGTEKVEGSMTQKLENVLNRASNTADTLFQEVLGRKDKADSTRNALNVLQRFKFLFNLPLNIERNIQKGDYDVVINDYEKAKSLFGKTEVQVFKKYYAEVETRIEALRELLLDKLLETPSTLHDQKRYIRYLSDLHAPGDPAWQCIGAQHKWILQLMHNCKEGYVKDLKGSPGLHSPMLDLDNDTRPSVLGHLGQTASLKRGSSFQSGRDDTWRYKTPHRVAFVEKLTKLVLSQLPNFWKLWISYVNGSLFSETAEKSGQIERSKNVRQRQNDFKKMIQEVMHSLVKLTRGALLPLSIRDGEAKQYGGWEVKCELSGQWLAHAIQTIRLTHESLTALEIPNDLLQTIQDLILDLRVRCVMVTLQHTAEEIKRLAEKEDWIVDNEGLTSLPCQFEQCIVRSLQSLKGVLECKPGEASVFQQPKTQEEVCQLSINIMQVFIYCLEQLSTKPDADIDTTHLSVDVSSPDLFGSIHEDFSLTSEQRLLIVLSNCCYLERHTFLNIAEHFEKHNFQGIEKITQVSMASLKELDQRLFENYIELKADPIVGSLEPGIYAGYFDWKDCLPPTGVRNYLKEALVNIIAVHAEVFTISKELVPRVLSKVIEAVSEELSRLMQCVSSFSKNGALQARLEICALRDTVAVYLTPESKSSFKQALEALPQLSSGADKKLLEELLNKFKSSMHLQLTCFQAASSTMMKT</sequence>
<comment type="function">
    <text evidence="1 9">Component of the exocyst complex involved in the docking of exocytic vesicles with fusion sites on the plasma membrane.</text>
</comment>
<gene>
    <name evidence="12" type="primary">EXOC2</name>
</gene>
<evidence type="ECO:0000313" key="12">
    <source>
        <dbReference type="Ensembl" id="ENSANAP00000008903.1"/>
    </source>
</evidence>
<dbReference type="GO" id="GO:0019901">
    <property type="term" value="F:protein kinase binding"/>
    <property type="evidence" value="ECO:0007669"/>
    <property type="project" value="Ensembl"/>
</dbReference>
<evidence type="ECO:0000256" key="9">
    <source>
        <dbReference type="RuleBase" id="RU365069"/>
    </source>
</evidence>
<dbReference type="Pfam" id="PF15469">
    <property type="entry name" value="Sec5"/>
    <property type="match status" value="1"/>
</dbReference>
<organism evidence="12 13">
    <name type="scientific">Aotus nancymaae</name>
    <name type="common">Ma's night monkey</name>
    <dbReference type="NCBI Taxonomy" id="37293"/>
    <lineage>
        <taxon>Eukaryota</taxon>
        <taxon>Metazoa</taxon>
        <taxon>Chordata</taxon>
        <taxon>Craniata</taxon>
        <taxon>Vertebrata</taxon>
        <taxon>Euteleostomi</taxon>
        <taxon>Mammalia</taxon>
        <taxon>Eutheria</taxon>
        <taxon>Euarchontoglires</taxon>
        <taxon>Primates</taxon>
        <taxon>Haplorrhini</taxon>
        <taxon>Platyrrhini</taxon>
        <taxon>Aotidae</taxon>
        <taxon>Aotus</taxon>
    </lineage>
</organism>
<dbReference type="GO" id="GO:0090543">
    <property type="term" value="C:Flemming body"/>
    <property type="evidence" value="ECO:0007669"/>
    <property type="project" value="UniProtKB-SubCell"/>
</dbReference>
<reference evidence="12" key="1">
    <citation type="submission" date="2025-08" db="UniProtKB">
        <authorList>
            <consortium name="Ensembl"/>
        </authorList>
    </citation>
    <scope>IDENTIFICATION</scope>
</reference>
<evidence type="ECO:0000256" key="7">
    <source>
        <dbReference type="ARBA" id="ARBA00022927"/>
    </source>
</evidence>
<name>A0A2K5CJL2_AOTNA</name>
<dbReference type="OrthoDB" id="26242at2759"/>
<dbReference type="PANTHER" id="PTHR13043:SF1">
    <property type="entry name" value="EXOCYST COMPLEX COMPONENT 2"/>
    <property type="match status" value="1"/>
</dbReference>
<keyword evidence="5 9" id="KW-0813">Transport</keyword>
<evidence type="ECO:0000259" key="10">
    <source>
        <dbReference type="Pfam" id="PF01833"/>
    </source>
</evidence>
<comment type="subunit">
    <text evidence="9">Component of the exocyst complex.</text>
</comment>
<dbReference type="SUPFAM" id="SSF81296">
    <property type="entry name" value="E set domains"/>
    <property type="match status" value="1"/>
</dbReference>
<evidence type="ECO:0000256" key="8">
    <source>
        <dbReference type="ARBA" id="ARBA00062534"/>
    </source>
</evidence>
<evidence type="ECO:0000256" key="3">
    <source>
        <dbReference type="ARBA" id="ARBA00010578"/>
    </source>
</evidence>
<evidence type="ECO:0000256" key="5">
    <source>
        <dbReference type="ARBA" id="ARBA00022448"/>
    </source>
</evidence>
<proteinExistence type="inferred from homology"/>
<keyword evidence="13" id="KW-1185">Reference proteome</keyword>
<dbReference type="FunFam" id="2.60.40.10:FF:000196">
    <property type="entry name" value="Exocyst complex component 2"/>
    <property type="match status" value="1"/>
</dbReference>
<feature type="domain" description="IPT/TIG" evidence="10">
    <location>
        <begin position="8"/>
        <end position="91"/>
    </location>
</feature>
<dbReference type="Proteomes" id="UP000233020">
    <property type="component" value="Unplaced"/>
</dbReference>
<dbReference type="InterPro" id="IPR002909">
    <property type="entry name" value="IPT_dom"/>
</dbReference>
<comment type="subcellular location">
    <subcellularLocation>
        <location evidence="2">Midbody</location>
        <location evidence="2">Midbody ring</location>
    </subcellularLocation>
</comment>
<dbReference type="GO" id="GO:0006904">
    <property type="term" value="P:vesicle docking involved in exocytosis"/>
    <property type="evidence" value="ECO:0007669"/>
    <property type="project" value="Ensembl"/>
</dbReference>
<dbReference type="CDD" id="cd00603">
    <property type="entry name" value="IPT_PCSR"/>
    <property type="match status" value="1"/>
</dbReference>
<dbReference type="GO" id="GO:0031267">
    <property type="term" value="F:small GTPase binding"/>
    <property type="evidence" value="ECO:0007669"/>
    <property type="project" value="Ensembl"/>
</dbReference>
<dbReference type="GO" id="GO:0000145">
    <property type="term" value="C:exocyst"/>
    <property type="evidence" value="ECO:0007669"/>
    <property type="project" value="UniProtKB-UniRule"/>
</dbReference>
<feature type="domain" description="Exocyst complex component EXOC2/Sec5 N-terminal" evidence="11">
    <location>
        <begin position="133"/>
        <end position="914"/>
    </location>
</feature>
<evidence type="ECO:0000256" key="2">
    <source>
        <dbReference type="ARBA" id="ARBA00004476"/>
    </source>
</evidence>
<accession>A0A2K5CJL2</accession>
<dbReference type="GO" id="GO:0006893">
    <property type="term" value="P:Golgi to plasma membrane transport"/>
    <property type="evidence" value="ECO:0007669"/>
    <property type="project" value="UniProtKB-UniRule"/>
</dbReference>
<dbReference type="Pfam" id="PF01833">
    <property type="entry name" value="TIG"/>
    <property type="match status" value="1"/>
</dbReference>
<protein>
    <recommendedName>
        <fullName evidence="4 9">Exocyst complex component 2</fullName>
    </recommendedName>
</protein>
<dbReference type="GeneTree" id="ENSGT00390000010872"/>
<dbReference type="Ensembl" id="ENSANAT00000026689.1">
    <property type="protein sequence ID" value="ENSANAP00000008903.1"/>
    <property type="gene ID" value="ENSANAG00000022436.1"/>
</dbReference>
<keyword evidence="7 9" id="KW-0653">Protein transport</keyword>
<dbReference type="GO" id="GO:0015031">
    <property type="term" value="P:protein transport"/>
    <property type="evidence" value="ECO:0007669"/>
    <property type="project" value="UniProtKB-KW"/>
</dbReference>
<dbReference type="GO" id="GO:2000535">
    <property type="term" value="P:regulation of entry of bacterium into host cell"/>
    <property type="evidence" value="ECO:0007669"/>
    <property type="project" value="Ensembl"/>
</dbReference>
<dbReference type="STRING" id="37293.ENSANAP00000008903"/>
<comment type="subunit">
    <text evidence="8">The exocyst complex is composed of EXOC1, EXOC2, EXOC3, EXOC4, EXOC5, EXOC6, EXOC7 and EXOC8. Interacts with EXOC3L1. Interacts with GNEFR/DELGEF; this interaction occurs only in the presence of magnesium or manganese and is stimulated by dCTP or GTP. Interacts with RALA and RALB. Interacts with ARL13B; regulates ARL13B localization to the cilium membrane.</text>
</comment>
<dbReference type="InterPro" id="IPR013783">
    <property type="entry name" value="Ig-like_fold"/>
</dbReference>
<evidence type="ECO:0000256" key="4">
    <source>
        <dbReference type="ARBA" id="ARBA00017526"/>
    </source>
</evidence>
<evidence type="ECO:0000256" key="6">
    <source>
        <dbReference type="ARBA" id="ARBA00022483"/>
    </source>
</evidence>
<keyword evidence="6 9" id="KW-0268">Exocytosis</keyword>
<dbReference type="InterPro" id="IPR029175">
    <property type="entry name" value="EXOC2/Sec5"/>
</dbReference>
<comment type="similarity">
    <text evidence="3 9">Belongs to the SEC5 family.</text>
</comment>
<evidence type="ECO:0000256" key="1">
    <source>
        <dbReference type="ARBA" id="ARBA00002660"/>
    </source>
</evidence>
<evidence type="ECO:0000259" key="11">
    <source>
        <dbReference type="Pfam" id="PF15469"/>
    </source>
</evidence>
<dbReference type="PANTHER" id="PTHR13043">
    <property type="entry name" value="EXOCYST COMPLEX COMPONENT SEC5"/>
    <property type="match status" value="1"/>
</dbReference>
<dbReference type="InterPro" id="IPR014756">
    <property type="entry name" value="Ig_E-set"/>
</dbReference>